<dbReference type="CDD" id="cd03221">
    <property type="entry name" value="ABCF_EF-3"/>
    <property type="match status" value="2"/>
</dbReference>
<feature type="domain" description="ABC transporter" evidence="5">
    <location>
        <begin position="270"/>
        <end position="478"/>
    </location>
</feature>
<keyword evidence="7" id="KW-1185">Reference proteome</keyword>
<dbReference type="PANTHER" id="PTHR19211:SF100">
    <property type="entry name" value="RIBOSOME PROTECTION PROTEIN VMLR"/>
    <property type="match status" value="1"/>
</dbReference>
<dbReference type="Gene3D" id="3.40.50.300">
    <property type="entry name" value="P-loop containing nucleotide triphosphate hydrolases"/>
    <property type="match status" value="3"/>
</dbReference>
<gene>
    <name evidence="6" type="ORF">ACFQMN_12345</name>
</gene>
<keyword evidence="2" id="KW-0547">Nucleotide-binding</keyword>
<reference evidence="7" key="1">
    <citation type="journal article" date="2019" name="Int. J. Syst. Evol. Microbiol.">
        <title>The Global Catalogue of Microorganisms (GCM) 10K type strain sequencing project: providing services to taxonomists for standard genome sequencing and annotation.</title>
        <authorList>
            <consortium name="The Broad Institute Genomics Platform"/>
            <consortium name="The Broad Institute Genome Sequencing Center for Infectious Disease"/>
            <person name="Wu L."/>
            <person name="Ma J."/>
        </authorList>
    </citation>
    <scope>NUCLEOTIDE SEQUENCE [LARGE SCALE GENOMIC DNA]</scope>
    <source>
        <strain evidence="7">CCUG 73951</strain>
    </source>
</reference>
<dbReference type="PANTHER" id="PTHR19211">
    <property type="entry name" value="ATP-BINDING TRANSPORT PROTEIN-RELATED"/>
    <property type="match status" value="1"/>
</dbReference>
<dbReference type="InterPro" id="IPR003593">
    <property type="entry name" value="AAA+_ATPase"/>
</dbReference>
<feature type="domain" description="ABC transporter" evidence="5">
    <location>
        <begin position="4"/>
        <end position="175"/>
    </location>
</feature>
<evidence type="ECO:0000256" key="1">
    <source>
        <dbReference type="ARBA" id="ARBA00022737"/>
    </source>
</evidence>
<evidence type="ECO:0000256" key="2">
    <source>
        <dbReference type="ARBA" id="ARBA00022741"/>
    </source>
</evidence>
<accession>A0ABW2K669</accession>
<evidence type="ECO:0000256" key="4">
    <source>
        <dbReference type="SAM" id="MobiDB-lite"/>
    </source>
</evidence>
<dbReference type="SMART" id="SM00382">
    <property type="entry name" value="AAA"/>
    <property type="match status" value="2"/>
</dbReference>
<dbReference type="PROSITE" id="PS00211">
    <property type="entry name" value="ABC_TRANSPORTER_1"/>
    <property type="match status" value="1"/>
</dbReference>
<protein>
    <submittedName>
        <fullName evidence="6">Vga family ABC-F type ribosomal protection protein</fullName>
    </submittedName>
</protein>
<feature type="compositionally biased region" description="Basic and acidic residues" evidence="4">
    <location>
        <begin position="189"/>
        <end position="218"/>
    </location>
</feature>
<comment type="caution">
    <text evidence="6">The sequence shown here is derived from an EMBL/GenBank/DDBJ whole genome shotgun (WGS) entry which is preliminary data.</text>
</comment>
<organism evidence="6 7">
    <name type="scientific">Halobacillus campisalis</name>
    <dbReference type="NCBI Taxonomy" id="435909"/>
    <lineage>
        <taxon>Bacteria</taxon>
        <taxon>Bacillati</taxon>
        <taxon>Bacillota</taxon>
        <taxon>Bacilli</taxon>
        <taxon>Bacillales</taxon>
        <taxon>Bacillaceae</taxon>
        <taxon>Halobacillus</taxon>
    </lineage>
</organism>
<dbReference type="PROSITE" id="PS50893">
    <property type="entry name" value="ABC_TRANSPORTER_2"/>
    <property type="match status" value="2"/>
</dbReference>
<dbReference type="InterPro" id="IPR050611">
    <property type="entry name" value="ABCF"/>
</dbReference>
<evidence type="ECO:0000259" key="5">
    <source>
        <dbReference type="PROSITE" id="PS50893"/>
    </source>
</evidence>
<dbReference type="Pfam" id="PF00005">
    <property type="entry name" value="ABC_tran"/>
    <property type="match status" value="2"/>
</dbReference>
<sequence>MFFLEARNVKHYVKDRLILDIDHIQIDRNDRIGLVGHNGSGKTTLLNVLARKLQPDQGEVIQHVQTEILPQLKRTDTSKSGGEVTQEYINQALIKAPGLLLADEPTTHLDTAHMEWIEKKLLQWNGAFVLVSHDRAFLDAVCTAIWELEEGKVKVYPGNYSQYEDQKELEHRQQQAAYEKYESQKKQLEEALKEKERKADKADKTPKNVSRSEAREAKPYFAKKQKKLQKTGKALETRLEKLEKVEKVKEATPIRMNVPNEETFKNRIILRVEDVEGLIGERVLWKATSFHVRGGDKLAIIGANGSGKSTFLKKIIHQEEGMKVSSSMKIGYFSQNLNIVDLKQSILENVSAGSKQDETLIRTVLARLNFYRNDVHKLVGILSGGERVKVALAKLFLSDINTLVLDEPTNFLDIEAARALESLLMEYTGSVIFVSHDRRLIENIATRILTIEDKEIKLFEGTYEQYKNRQPQTKRNTEEDRLLVLQTKISEVLSKLSIEPSDDLEKEFQQLLAEKRKLEAGG</sequence>
<feature type="region of interest" description="Disordered" evidence="4">
    <location>
        <begin position="189"/>
        <end position="222"/>
    </location>
</feature>
<dbReference type="RefSeq" id="WP_289216618.1">
    <property type="nucleotide sequence ID" value="NZ_JAPVRC010000007.1"/>
</dbReference>
<evidence type="ECO:0000313" key="6">
    <source>
        <dbReference type="EMBL" id="MFC7321667.1"/>
    </source>
</evidence>
<keyword evidence="3" id="KW-0067">ATP-binding</keyword>
<dbReference type="NCBIfam" id="NF000355">
    <property type="entry name" value="ribo_prot_ABC_F"/>
    <property type="match status" value="1"/>
</dbReference>
<evidence type="ECO:0000256" key="3">
    <source>
        <dbReference type="ARBA" id="ARBA00022840"/>
    </source>
</evidence>
<dbReference type="Pfam" id="PF12848">
    <property type="entry name" value="ABC_tran_Xtn"/>
    <property type="match status" value="1"/>
</dbReference>
<proteinExistence type="predicted"/>
<dbReference type="InterPro" id="IPR017871">
    <property type="entry name" value="ABC_transporter-like_CS"/>
</dbReference>
<evidence type="ECO:0000313" key="7">
    <source>
        <dbReference type="Proteomes" id="UP001596494"/>
    </source>
</evidence>
<dbReference type="InterPro" id="IPR027417">
    <property type="entry name" value="P-loop_NTPase"/>
</dbReference>
<dbReference type="InterPro" id="IPR032781">
    <property type="entry name" value="ABC_tran_Xtn"/>
</dbReference>
<dbReference type="InterPro" id="IPR003439">
    <property type="entry name" value="ABC_transporter-like_ATP-bd"/>
</dbReference>
<dbReference type="NCBIfam" id="NF000170">
    <property type="entry name" value="ABCF_Vga_all"/>
    <property type="match status" value="1"/>
</dbReference>
<dbReference type="Proteomes" id="UP001596494">
    <property type="component" value="Unassembled WGS sequence"/>
</dbReference>
<name>A0ABW2K669_9BACI</name>
<dbReference type="SUPFAM" id="SSF52540">
    <property type="entry name" value="P-loop containing nucleoside triphosphate hydrolases"/>
    <property type="match status" value="2"/>
</dbReference>
<keyword evidence="1" id="KW-0677">Repeat</keyword>
<dbReference type="EMBL" id="JBHTBY010000011">
    <property type="protein sequence ID" value="MFC7321667.1"/>
    <property type="molecule type" value="Genomic_DNA"/>
</dbReference>